<feature type="compositionally biased region" description="Acidic residues" evidence="1">
    <location>
        <begin position="15"/>
        <end position="36"/>
    </location>
</feature>
<feature type="region of interest" description="Disordered" evidence="1">
    <location>
        <begin position="1"/>
        <end position="54"/>
    </location>
</feature>
<name>A0AA36E726_LACSI</name>
<evidence type="ECO:0000313" key="3">
    <source>
        <dbReference type="Proteomes" id="UP001177003"/>
    </source>
</evidence>
<keyword evidence="3" id="KW-1185">Reference proteome</keyword>
<organism evidence="2 3">
    <name type="scientific">Lactuca saligna</name>
    <name type="common">Willowleaf lettuce</name>
    <dbReference type="NCBI Taxonomy" id="75948"/>
    <lineage>
        <taxon>Eukaryota</taxon>
        <taxon>Viridiplantae</taxon>
        <taxon>Streptophyta</taxon>
        <taxon>Embryophyta</taxon>
        <taxon>Tracheophyta</taxon>
        <taxon>Spermatophyta</taxon>
        <taxon>Magnoliopsida</taxon>
        <taxon>eudicotyledons</taxon>
        <taxon>Gunneridae</taxon>
        <taxon>Pentapetalae</taxon>
        <taxon>asterids</taxon>
        <taxon>campanulids</taxon>
        <taxon>Asterales</taxon>
        <taxon>Asteraceae</taxon>
        <taxon>Cichorioideae</taxon>
        <taxon>Cichorieae</taxon>
        <taxon>Lactucinae</taxon>
        <taxon>Lactuca</taxon>
    </lineage>
</organism>
<evidence type="ECO:0000313" key="2">
    <source>
        <dbReference type="EMBL" id="CAI9284743.1"/>
    </source>
</evidence>
<dbReference type="AlphaFoldDB" id="A0AA36E726"/>
<dbReference type="EMBL" id="OX465081">
    <property type="protein sequence ID" value="CAI9284743.1"/>
    <property type="molecule type" value="Genomic_DNA"/>
</dbReference>
<accession>A0AA36E726</accession>
<sequence length="213" mass="24563">MEGENTLIKDVPILEMEEEDQNDGSDLDDSEHEDTSDYTSNDSNSNTDTTKKTRKRGLIRLPKFARKYRSQLPSYLGDLVRERVGVSVFNWKKVAKEVKEKLWEEITDTSRKAKVARSKSNYNHRMRRGGYTALREKLMEHEKQIKDGDVKLDPRMDSMTLVFGKENGGFLKGVGTGVTANKYFHIPRTKGSSKEQIADLKFELQNERLELQK</sequence>
<proteinExistence type="predicted"/>
<dbReference type="PANTHER" id="PTHR33018:SF34">
    <property type="entry name" value="OS02G0472350 PROTEIN"/>
    <property type="match status" value="1"/>
</dbReference>
<dbReference type="Proteomes" id="UP001177003">
    <property type="component" value="Chromosome 5"/>
</dbReference>
<reference evidence="2" key="1">
    <citation type="submission" date="2023-04" db="EMBL/GenBank/DDBJ databases">
        <authorList>
            <person name="Vijverberg K."/>
            <person name="Xiong W."/>
            <person name="Schranz E."/>
        </authorList>
    </citation>
    <scope>NUCLEOTIDE SEQUENCE</scope>
</reference>
<protein>
    <submittedName>
        <fullName evidence="2">Uncharacterized protein</fullName>
    </submittedName>
</protein>
<gene>
    <name evidence="2" type="ORF">LSALG_LOCUS24252</name>
</gene>
<feature type="compositionally biased region" description="Low complexity" evidence="1">
    <location>
        <begin position="37"/>
        <end position="48"/>
    </location>
</feature>
<evidence type="ECO:0000256" key="1">
    <source>
        <dbReference type="SAM" id="MobiDB-lite"/>
    </source>
</evidence>
<dbReference type="PANTHER" id="PTHR33018">
    <property type="entry name" value="OS10G0338966 PROTEIN-RELATED"/>
    <property type="match status" value="1"/>
</dbReference>